<proteinExistence type="predicted"/>
<evidence type="ECO:0000313" key="2">
    <source>
        <dbReference type="Proteomes" id="UP000626148"/>
    </source>
</evidence>
<evidence type="ECO:0000313" key="1">
    <source>
        <dbReference type="EMBL" id="GGX57823.1"/>
    </source>
</evidence>
<dbReference type="RefSeq" id="WP_189609457.1">
    <property type="nucleotide sequence ID" value="NZ_BMXR01000006.1"/>
</dbReference>
<dbReference type="Proteomes" id="UP000626148">
    <property type="component" value="Unassembled WGS sequence"/>
</dbReference>
<keyword evidence="2" id="KW-1185">Reference proteome</keyword>
<dbReference type="AlphaFoldDB" id="A0A918KDV3"/>
<name>A0A918KDV3_9GAMM</name>
<dbReference type="PROSITE" id="PS51257">
    <property type="entry name" value="PROKAR_LIPOPROTEIN"/>
    <property type="match status" value="1"/>
</dbReference>
<dbReference type="EMBL" id="BMXR01000006">
    <property type="protein sequence ID" value="GGX57823.1"/>
    <property type="molecule type" value="Genomic_DNA"/>
</dbReference>
<comment type="caution">
    <text evidence="1">The sequence shown here is derived from an EMBL/GenBank/DDBJ whole genome shotgun (WGS) entry which is preliminary data.</text>
</comment>
<organism evidence="1 2">
    <name type="scientific">Saccharospirillum salsuginis</name>
    <dbReference type="NCBI Taxonomy" id="418750"/>
    <lineage>
        <taxon>Bacteria</taxon>
        <taxon>Pseudomonadati</taxon>
        <taxon>Pseudomonadota</taxon>
        <taxon>Gammaproteobacteria</taxon>
        <taxon>Oceanospirillales</taxon>
        <taxon>Saccharospirillaceae</taxon>
        <taxon>Saccharospirillum</taxon>
    </lineage>
</organism>
<accession>A0A918KDV3</accession>
<reference evidence="1" key="2">
    <citation type="submission" date="2020-09" db="EMBL/GenBank/DDBJ databases">
        <authorList>
            <person name="Sun Q."/>
            <person name="Kim S."/>
        </authorList>
    </citation>
    <scope>NUCLEOTIDE SEQUENCE</scope>
    <source>
        <strain evidence="1">KCTC 22169</strain>
    </source>
</reference>
<protein>
    <submittedName>
        <fullName evidence="1">Uncharacterized protein</fullName>
    </submittedName>
</protein>
<gene>
    <name evidence="1" type="ORF">GCM10007392_26850</name>
</gene>
<sequence>MNLYRTLIGLGLVFALAGCERSDMDDGNADNDNDMDPGPDTPQFVEFATFVKTEIESTPATAEATAVNDVMFEFNNRDNPNAFDNLFED</sequence>
<reference evidence="1" key="1">
    <citation type="journal article" date="2014" name="Int. J. Syst. Evol. Microbiol.">
        <title>Complete genome sequence of Corynebacterium casei LMG S-19264T (=DSM 44701T), isolated from a smear-ripened cheese.</title>
        <authorList>
            <consortium name="US DOE Joint Genome Institute (JGI-PGF)"/>
            <person name="Walter F."/>
            <person name="Albersmeier A."/>
            <person name="Kalinowski J."/>
            <person name="Ruckert C."/>
        </authorList>
    </citation>
    <scope>NUCLEOTIDE SEQUENCE</scope>
    <source>
        <strain evidence="1">KCTC 22169</strain>
    </source>
</reference>